<protein>
    <submittedName>
        <fullName evidence="1">Phosphoglycerate mutase</fullName>
    </submittedName>
</protein>
<dbReference type="Proteomes" id="UP000218023">
    <property type="component" value="Unassembled WGS sequence"/>
</dbReference>
<sequence>MADTRQTELVLIRHAPVAGGGRLAGRLDLPADLSDSASLAALAARLPGRAGLTSSPAARCLMTARALLPALTARVEARLWEQSFGDWEGKSYAELPDLGPLSPEALADHCPPDGESFRALCARTVPALLDLAAEGGTHVVIAHAGTVRAALAWATGSVAGALSFQIAPLSLTRFHVGPQGHWSVAEVNWHK</sequence>
<accession>A0A2A2GGG3</accession>
<dbReference type="RefSeq" id="WP_095641011.1">
    <property type="nucleotide sequence ID" value="NZ_NSJZ01000016.1"/>
</dbReference>
<dbReference type="SUPFAM" id="SSF53254">
    <property type="entry name" value="Phosphoglycerate mutase-like"/>
    <property type="match status" value="1"/>
</dbReference>
<reference evidence="1 2" key="1">
    <citation type="submission" date="2017-09" db="EMBL/GenBank/DDBJ databases">
        <title>Paracoccus alkalisoli sp. nov., isolated from saline alkaline soil.</title>
        <authorList>
            <person name="Dong X."/>
            <person name="Zhang G."/>
        </authorList>
    </citation>
    <scope>NUCLEOTIDE SEQUENCE [LARGE SCALE GENOMIC DNA]</scope>
    <source>
        <strain evidence="1 2">WN007</strain>
    </source>
</reference>
<organism evidence="1 2">
    <name type="scientific">Paracoccus salipaludis</name>
    <dbReference type="NCBI Taxonomy" id="2032623"/>
    <lineage>
        <taxon>Bacteria</taxon>
        <taxon>Pseudomonadati</taxon>
        <taxon>Pseudomonadota</taxon>
        <taxon>Alphaproteobacteria</taxon>
        <taxon>Rhodobacterales</taxon>
        <taxon>Paracoccaceae</taxon>
        <taxon>Paracoccus</taxon>
    </lineage>
</organism>
<evidence type="ECO:0000313" key="2">
    <source>
        <dbReference type="Proteomes" id="UP000218023"/>
    </source>
</evidence>
<proteinExistence type="predicted"/>
<dbReference type="OrthoDB" id="8347407at2"/>
<keyword evidence="2" id="KW-1185">Reference proteome</keyword>
<dbReference type="InterPro" id="IPR029033">
    <property type="entry name" value="His_PPase_superfam"/>
</dbReference>
<dbReference type="AlphaFoldDB" id="A0A2A2GGG3"/>
<gene>
    <name evidence="1" type="ORF">CK240_14275</name>
</gene>
<dbReference type="EMBL" id="NSJZ01000016">
    <property type="protein sequence ID" value="PAU96290.1"/>
    <property type="molecule type" value="Genomic_DNA"/>
</dbReference>
<evidence type="ECO:0000313" key="1">
    <source>
        <dbReference type="EMBL" id="PAU96290.1"/>
    </source>
</evidence>
<dbReference type="InterPro" id="IPR013078">
    <property type="entry name" value="His_Pase_superF_clade-1"/>
</dbReference>
<comment type="caution">
    <text evidence="1">The sequence shown here is derived from an EMBL/GenBank/DDBJ whole genome shotgun (WGS) entry which is preliminary data.</text>
</comment>
<name>A0A2A2GGG3_9RHOB</name>
<dbReference type="SMART" id="SM00855">
    <property type="entry name" value="PGAM"/>
    <property type="match status" value="1"/>
</dbReference>
<dbReference type="Gene3D" id="3.40.50.1240">
    <property type="entry name" value="Phosphoglycerate mutase-like"/>
    <property type="match status" value="1"/>
</dbReference>
<dbReference type="Pfam" id="PF00300">
    <property type="entry name" value="His_Phos_1"/>
    <property type="match status" value="1"/>
</dbReference>